<accession>A0ABD1H594</accession>
<evidence type="ECO:0000256" key="1">
    <source>
        <dbReference type="SAM" id="MobiDB-lite"/>
    </source>
</evidence>
<dbReference type="AlphaFoldDB" id="A0ABD1H594"/>
<protein>
    <submittedName>
        <fullName evidence="2">Uncharacterized protein</fullName>
    </submittedName>
</protein>
<sequence length="500" mass="54640">MPKNAGELQLISKMRTKSTRKPLRDVSNAKAAIKSASVYNKISKDEGGQAGCDSLDRLLIAHSDISTLLRQIDELVAEALKLKGNDRRDEIKQFADALSDMQTSLKPWVSIFQKAVLRQSTVPENDSAQPVETKALNVSNESTNTAAESPEETKLESLVSPSPLVSWRAGCNTESGRQLFLLTPMPQKKAFSSKHHAPSLHEVEKIPLDEAAHPVSFSDAVRNLGNDLNEGLSAKPTPKVALDTEVTEAAVDKPVTDCASPEKASTTNYSLFVMTPCMKMSPPKSCILLEPVLAFSRKKSQAVHKSTPFPTRVHSFSDSQDSESDSESSSDQSSGDLKLKYPELYGIRKENMQKKMAAEDSPNWIVSPPKTCAVMDPSNEPLLKNEADHCLPSKTSVVSNQVANFPTMKTKECQGSHATTSKSKLQDVIRTLDLAEVTPLVKAPLSSMRVGKHPGENTLKKELWMKFEAASSHDFCFNGSLVQDSTKKGFLDILDEVSDA</sequence>
<evidence type="ECO:0000313" key="2">
    <source>
        <dbReference type="EMBL" id="KAL1551592.1"/>
    </source>
</evidence>
<reference evidence="2 3" key="1">
    <citation type="submission" date="2024-06" db="EMBL/GenBank/DDBJ databases">
        <title>A chromosome level genome sequence of Diviner's sage (Salvia divinorum).</title>
        <authorList>
            <person name="Ford S.A."/>
            <person name="Ro D.-K."/>
            <person name="Ness R.W."/>
            <person name="Phillips M.A."/>
        </authorList>
    </citation>
    <scope>NUCLEOTIDE SEQUENCE [LARGE SCALE GENOMIC DNA]</scope>
    <source>
        <strain evidence="2">SAF-2024a</strain>
        <tissue evidence="2">Leaf</tissue>
    </source>
</reference>
<feature type="region of interest" description="Disordered" evidence="1">
    <location>
        <begin position="304"/>
        <end position="337"/>
    </location>
</feature>
<dbReference type="PANTHER" id="PTHR37238:SF1">
    <property type="entry name" value="OS05G0532500 PROTEIN"/>
    <property type="match status" value="1"/>
</dbReference>
<organism evidence="2 3">
    <name type="scientific">Salvia divinorum</name>
    <name type="common">Maria pastora</name>
    <name type="synonym">Diviner's sage</name>
    <dbReference type="NCBI Taxonomy" id="28513"/>
    <lineage>
        <taxon>Eukaryota</taxon>
        <taxon>Viridiplantae</taxon>
        <taxon>Streptophyta</taxon>
        <taxon>Embryophyta</taxon>
        <taxon>Tracheophyta</taxon>
        <taxon>Spermatophyta</taxon>
        <taxon>Magnoliopsida</taxon>
        <taxon>eudicotyledons</taxon>
        <taxon>Gunneridae</taxon>
        <taxon>Pentapetalae</taxon>
        <taxon>asterids</taxon>
        <taxon>lamiids</taxon>
        <taxon>Lamiales</taxon>
        <taxon>Lamiaceae</taxon>
        <taxon>Nepetoideae</taxon>
        <taxon>Mentheae</taxon>
        <taxon>Salviinae</taxon>
        <taxon>Salvia</taxon>
        <taxon>Salvia subgen. Calosphace</taxon>
    </lineage>
</organism>
<evidence type="ECO:0000313" key="3">
    <source>
        <dbReference type="Proteomes" id="UP001567538"/>
    </source>
</evidence>
<dbReference type="EMBL" id="JBEAFC010000007">
    <property type="protein sequence ID" value="KAL1551592.1"/>
    <property type="molecule type" value="Genomic_DNA"/>
</dbReference>
<feature type="region of interest" description="Disordered" evidence="1">
    <location>
        <begin position="122"/>
        <end position="157"/>
    </location>
</feature>
<proteinExistence type="predicted"/>
<name>A0ABD1H594_SALDI</name>
<dbReference type="PANTHER" id="PTHR37238">
    <property type="entry name" value="OS05G0532500 PROTEIN"/>
    <property type="match status" value="1"/>
</dbReference>
<comment type="caution">
    <text evidence="2">The sequence shown here is derived from an EMBL/GenBank/DDBJ whole genome shotgun (WGS) entry which is preliminary data.</text>
</comment>
<dbReference type="Proteomes" id="UP001567538">
    <property type="component" value="Unassembled WGS sequence"/>
</dbReference>
<feature type="region of interest" description="Disordered" evidence="1">
    <location>
        <begin position="1"/>
        <end position="25"/>
    </location>
</feature>
<keyword evidence="3" id="KW-1185">Reference proteome</keyword>
<feature type="compositionally biased region" description="Polar residues" evidence="1">
    <location>
        <begin position="122"/>
        <end position="147"/>
    </location>
</feature>
<gene>
    <name evidence="2" type="ORF">AAHA92_19413</name>
</gene>